<dbReference type="AlphaFoldDB" id="A0A1H2UMH4"/>
<dbReference type="Proteomes" id="UP000183400">
    <property type="component" value="Unassembled WGS sequence"/>
</dbReference>
<gene>
    <name evidence="1" type="ORF">SAMN05444358_1011184</name>
</gene>
<reference evidence="2" key="1">
    <citation type="submission" date="2016-10" db="EMBL/GenBank/DDBJ databases">
        <authorList>
            <person name="Varghese N."/>
            <person name="Submissions S."/>
        </authorList>
    </citation>
    <scope>NUCLEOTIDE SEQUENCE [LARGE SCALE GENOMIC DNA]</scope>
    <source>
        <strain evidence="2">DSM 27839</strain>
    </source>
</reference>
<dbReference type="STRING" id="985054.SAMN05444358_1011184"/>
<proteinExistence type="predicted"/>
<organism evidence="1 2">
    <name type="scientific">Ruegeria halocynthiae</name>
    <dbReference type="NCBI Taxonomy" id="985054"/>
    <lineage>
        <taxon>Bacteria</taxon>
        <taxon>Pseudomonadati</taxon>
        <taxon>Pseudomonadota</taxon>
        <taxon>Alphaproteobacteria</taxon>
        <taxon>Rhodobacterales</taxon>
        <taxon>Roseobacteraceae</taxon>
        <taxon>Ruegeria</taxon>
    </lineage>
</organism>
<keyword evidence="2" id="KW-1185">Reference proteome</keyword>
<sequence>MTALSRITDIKFRSPDDRVEFVKAAITNLVRIPTWSHQGRNSRGQLTVLIASLTI</sequence>
<name>A0A1H2UMH4_9RHOB</name>
<accession>A0A1H2UMH4</accession>
<dbReference type="EMBL" id="FNNP01000001">
    <property type="protein sequence ID" value="SDW57267.1"/>
    <property type="molecule type" value="Genomic_DNA"/>
</dbReference>
<protein>
    <submittedName>
        <fullName evidence="1">Uncharacterized protein</fullName>
    </submittedName>
</protein>
<evidence type="ECO:0000313" key="2">
    <source>
        <dbReference type="Proteomes" id="UP000183400"/>
    </source>
</evidence>
<evidence type="ECO:0000313" key="1">
    <source>
        <dbReference type="EMBL" id="SDW57267.1"/>
    </source>
</evidence>